<evidence type="ECO:0000313" key="4">
    <source>
        <dbReference type="EMBL" id="KDN70750.1"/>
    </source>
</evidence>
<keyword evidence="5" id="KW-1185">Reference proteome</keyword>
<keyword evidence="1" id="KW-0175">Coiled coil</keyword>
<dbReference type="Gene3D" id="1.20.5.170">
    <property type="match status" value="1"/>
</dbReference>
<gene>
    <name evidence="4" type="ORF">CSUB01_10472</name>
</gene>
<dbReference type="SMART" id="SM00338">
    <property type="entry name" value="BRLZ"/>
    <property type="match status" value="1"/>
</dbReference>
<feature type="compositionally biased region" description="Polar residues" evidence="2">
    <location>
        <begin position="1"/>
        <end position="21"/>
    </location>
</feature>
<feature type="domain" description="BZIP" evidence="3">
    <location>
        <begin position="91"/>
        <end position="154"/>
    </location>
</feature>
<dbReference type="CDD" id="cd14687">
    <property type="entry name" value="bZIP_ATF2"/>
    <property type="match status" value="1"/>
</dbReference>
<organism evidence="4 5">
    <name type="scientific">Colletotrichum sublineola</name>
    <name type="common">Sorghum anthracnose fungus</name>
    <dbReference type="NCBI Taxonomy" id="1173701"/>
    <lineage>
        <taxon>Eukaryota</taxon>
        <taxon>Fungi</taxon>
        <taxon>Dikarya</taxon>
        <taxon>Ascomycota</taxon>
        <taxon>Pezizomycotina</taxon>
        <taxon>Sordariomycetes</taxon>
        <taxon>Hypocreomycetidae</taxon>
        <taxon>Glomerellales</taxon>
        <taxon>Glomerellaceae</taxon>
        <taxon>Colletotrichum</taxon>
        <taxon>Colletotrichum graminicola species complex</taxon>
    </lineage>
</organism>
<feature type="region of interest" description="Disordered" evidence="2">
    <location>
        <begin position="1"/>
        <end position="66"/>
    </location>
</feature>
<dbReference type="HOGENOM" id="CLU_1525050_0_0_1"/>
<dbReference type="InterPro" id="IPR046347">
    <property type="entry name" value="bZIP_sf"/>
</dbReference>
<comment type="caution">
    <text evidence="4">The sequence shown here is derived from an EMBL/GenBank/DDBJ whole genome shotgun (WGS) entry which is preliminary data.</text>
</comment>
<dbReference type="AlphaFoldDB" id="A0A066XXT5"/>
<dbReference type="SUPFAM" id="SSF57959">
    <property type="entry name" value="Leucine zipper domain"/>
    <property type="match status" value="1"/>
</dbReference>
<evidence type="ECO:0000256" key="1">
    <source>
        <dbReference type="SAM" id="Coils"/>
    </source>
</evidence>
<accession>A0A066XXT5</accession>
<dbReference type="EMBL" id="JMSE01000300">
    <property type="protein sequence ID" value="KDN70750.1"/>
    <property type="molecule type" value="Genomic_DNA"/>
</dbReference>
<dbReference type="GO" id="GO:0003700">
    <property type="term" value="F:DNA-binding transcription factor activity"/>
    <property type="evidence" value="ECO:0007669"/>
    <property type="project" value="InterPro"/>
</dbReference>
<proteinExistence type="predicted"/>
<dbReference type="PROSITE" id="PS00036">
    <property type="entry name" value="BZIP_BASIC"/>
    <property type="match status" value="1"/>
</dbReference>
<dbReference type="OrthoDB" id="295274at2759"/>
<evidence type="ECO:0000313" key="5">
    <source>
        <dbReference type="Proteomes" id="UP000027238"/>
    </source>
</evidence>
<evidence type="ECO:0000259" key="3">
    <source>
        <dbReference type="PROSITE" id="PS50217"/>
    </source>
</evidence>
<feature type="coiled-coil region" evidence="1">
    <location>
        <begin position="109"/>
        <end position="143"/>
    </location>
</feature>
<name>A0A066XXT5_COLSU</name>
<dbReference type="PROSITE" id="PS50217">
    <property type="entry name" value="BZIP"/>
    <property type="match status" value="1"/>
</dbReference>
<reference evidence="5" key="1">
    <citation type="journal article" date="2014" name="Genome Announc.">
        <title>Draft genome sequence of Colletotrichum sublineola, a destructive pathogen of cultivated sorghum.</title>
        <authorList>
            <person name="Baroncelli R."/>
            <person name="Sanz-Martin J.M."/>
            <person name="Rech G.E."/>
            <person name="Sukno S.A."/>
            <person name="Thon M.R."/>
        </authorList>
    </citation>
    <scope>NUCLEOTIDE SEQUENCE [LARGE SCALE GENOMIC DNA]</scope>
    <source>
        <strain evidence="5">TX430BB</strain>
    </source>
</reference>
<dbReference type="Pfam" id="PF07716">
    <property type="entry name" value="bZIP_2"/>
    <property type="match status" value="1"/>
</dbReference>
<dbReference type="InterPro" id="IPR004827">
    <property type="entry name" value="bZIP"/>
</dbReference>
<protein>
    <recommendedName>
        <fullName evidence="3">BZIP domain-containing protein</fullName>
    </recommendedName>
</protein>
<dbReference type="Proteomes" id="UP000027238">
    <property type="component" value="Unassembled WGS sequence"/>
</dbReference>
<evidence type="ECO:0000256" key="2">
    <source>
        <dbReference type="SAM" id="MobiDB-lite"/>
    </source>
</evidence>
<sequence>MSPASDHTTFSDITSASTHTSPKGIIPEPSSSALRHYRYHELQEQRSSEMPQLTGTKRRHSETHIHSSVVRFNGKLHNTVYTVRYKGLQSSDKKTIIRKKNRRAATKYRNKTKCEIAEFQETEKRLSEKNSILSAHVKELRNEILPLKTEILQHGICKDQVFYDYILGKFRKSSLD</sequence>